<sequence length="216" mass="23860">MLAFVFPRRSFAPRCCPPGWRWSAAQRRADRLPGRRHADHRNSGMPLKFRAASPYERCRGFTRGFGAVSTTVPRSSSARPRCWVLPGVATSVLHRRGSTIRCSTAFFLLEADHRRAGTSSGCPSRVHARAEAPLPRILVAGRIHPAQSMQRSTKGDPTQARCLPIHFAAFDAFAVLPHFDALQSCGDAFQGELATLLLGLWPWPAPAASMRDNRPH</sequence>
<proteinExistence type="predicted"/>
<accession>A0A3S0R5H9</accession>
<name>A0A3S0R5H9_9GAMM</name>
<evidence type="ECO:0000313" key="1">
    <source>
        <dbReference type="EMBL" id="RUA23122.1"/>
    </source>
</evidence>
<organism evidence="1">
    <name type="scientific">Billgrantia gudaonensis</name>
    <dbReference type="NCBI Taxonomy" id="376427"/>
    <lineage>
        <taxon>Bacteria</taxon>
        <taxon>Pseudomonadati</taxon>
        <taxon>Pseudomonadota</taxon>
        <taxon>Gammaproteobacteria</taxon>
        <taxon>Oceanospirillales</taxon>
        <taxon>Halomonadaceae</taxon>
        <taxon>Billgrantia</taxon>
    </lineage>
</organism>
<dbReference type="EMBL" id="RXHI01000003">
    <property type="protein sequence ID" value="RUA23122.1"/>
    <property type="molecule type" value="Genomic_DNA"/>
</dbReference>
<dbReference type="AlphaFoldDB" id="A0A3S0R5H9"/>
<comment type="caution">
    <text evidence="1">The sequence shown here is derived from an EMBL/GenBank/DDBJ whole genome shotgun (WGS) entry which is preliminary data.</text>
</comment>
<reference evidence="1" key="1">
    <citation type="submission" date="2018-12" db="EMBL/GenBank/DDBJ databases">
        <authorList>
            <person name="Jadhav K."/>
            <person name="Kushwaha B."/>
            <person name="Jadhav I."/>
        </authorList>
    </citation>
    <scope>NUCLEOTIDE SEQUENCE [LARGE SCALE GENOMIC DNA]</scope>
    <source>
        <strain evidence="1">SBS 10</strain>
    </source>
</reference>
<gene>
    <name evidence="1" type="ORF">DSL92_01545</name>
</gene>
<protein>
    <submittedName>
        <fullName evidence="1">Uncharacterized protein</fullName>
    </submittedName>
</protein>